<evidence type="ECO:0000256" key="2">
    <source>
        <dbReference type="SAM" id="SignalP"/>
    </source>
</evidence>
<dbReference type="EMBL" id="JACRIW010000090">
    <property type="protein sequence ID" value="MBI5170367.1"/>
    <property type="molecule type" value="Genomic_DNA"/>
</dbReference>
<evidence type="ECO:0000256" key="1">
    <source>
        <dbReference type="ARBA" id="ARBA00022729"/>
    </source>
</evidence>
<feature type="chain" id="PRO_5037372753" evidence="2">
    <location>
        <begin position="22"/>
        <end position="178"/>
    </location>
</feature>
<protein>
    <submittedName>
        <fullName evidence="4">Outer membrane beta-barrel protein</fullName>
    </submittedName>
</protein>
<dbReference type="SUPFAM" id="SSF56925">
    <property type="entry name" value="OMPA-like"/>
    <property type="match status" value="1"/>
</dbReference>
<organism evidence="4 5">
    <name type="scientific">Eiseniibacteriota bacterium</name>
    <dbReference type="NCBI Taxonomy" id="2212470"/>
    <lineage>
        <taxon>Bacteria</taxon>
        <taxon>Candidatus Eiseniibacteriota</taxon>
    </lineage>
</organism>
<dbReference type="Proteomes" id="UP000696931">
    <property type="component" value="Unassembled WGS sequence"/>
</dbReference>
<proteinExistence type="predicted"/>
<name>A0A933W993_UNCEI</name>
<evidence type="ECO:0000313" key="5">
    <source>
        <dbReference type="Proteomes" id="UP000696931"/>
    </source>
</evidence>
<comment type="caution">
    <text evidence="4">The sequence shown here is derived from an EMBL/GenBank/DDBJ whole genome shotgun (WGS) entry which is preliminary data.</text>
</comment>
<accession>A0A933W993</accession>
<dbReference type="AlphaFoldDB" id="A0A933W993"/>
<dbReference type="InterPro" id="IPR011250">
    <property type="entry name" value="OMP/PagP_B-barrel"/>
</dbReference>
<dbReference type="Pfam" id="PF13505">
    <property type="entry name" value="OMP_b-brl"/>
    <property type="match status" value="1"/>
</dbReference>
<evidence type="ECO:0000313" key="4">
    <source>
        <dbReference type="EMBL" id="MBI5170367.1"/>
    </source>
</evidence>
<sequence length="178" mass="18645">MRRLIALTLVALGLSAGVAHARGVGIGAFAGMSAPVLQEDVAKGNMFGIRVPVNLVPLFTVEPYYASAALGEATETVAGVDYTREGFDEKAYGVNALLTMGGPVQFYPFAGVGQTSLKRTGFDDSFTTFNFGLGLGISPAPKFTLHLRGELQTVVDGEASRKFGNVTVGASYALFSMP</sequence>
<dbReference type="Gene3D" id="2.40.160.20">
    <property type="match status" value="1"/>
</dbReference>
<feature type="domain" description="Outer membrane protein beta-barrel" evidence="3">
    <location>
        <begin position="5"/>
        <end position="172"/>
    </location>
</feature>
<feature type="signal peptide" evidence="2">
    <location>
        <begin position="1"/>
        <end position="21"/>
    </location>
</feature>
<gene>
    <name evidence="4" type="ORF">HZA61_12835</name>
</gene>
<evidence type="ECO:0000259" key="3">
    <source>
        <dbReference type="Pfam" id="PF13505"/>
    </source>
</evidence>
<dbReference type="InterPro" id="IPR027385">
    <property type="entry name" value="Beta-barrel_OMP"/>
</dbReference>
<keyword evidence="1 2" id="KW-0732">Signal</keyword>
<reference evidence="4" key="1">
    <citation type="submission" date="2020-07" db="EMBL/GenBank/DDBJ databases">
        <title>Huge and variable diversity of episymbiotic CPR bacteria and DPANN archaea in groundwater ecosystems.</title>
        <authorList>
            <person name="He C.Y."/>
            <person name="Keren R."/>
            <person name="Whittaker M."/>
            <person name="Farag I.F."/>
            <person name="Doudna J."/>
            <person name="Cate J.H.D."/>
            <person name="Banfield J.F."/>
        </authorList>
    </citation>
    <scope>NUCLEOTIDE SEQUENCE</scope>
    <source>
        <strain evidence="4">NC_groundwater_1813_Pr3_B-0.1um_71_17</strain>
    </source>
</reference>